<dbReference type="InterPro" id="IPR050114">
    <property type="entry name" value="UPF0173_UPF0282_UlaG_hydrolase"/>
</dbReference>
<evidence type="ECO:0000256" key="2">
    <source>
        <dbReference type="HAMAP-Rule" id="MF_00457"/>
    </source>
</evidence>
<dbReference type="SUPFAM" id="SSF56281">
    <property type="entry name" value="Metallo-hydrolase/oxidoreductase"/>
    <property type="match status" value="1"/>
</dbReference>
<comment type="caution">
    <text evidence="4">The sequence shown here is derived from an EMBL/GenBank/DDBJ whole genome shotgun (WGS) entry which is preliminary data.</text>
</comment>
<evidence type="ECO:0000259" key="3">
    <source>
        <dbReference type="SMART" id="SM00849"/>
    </source>
</evidence>
<gene>
    <name evidence="4" type="ORF">EKE94_16355</name>
</gene>
<dbReference type="HAMAP" id="MF_00457">
    <property type="entry name" value="UPF0173"/>
    <property type="match status" value="1"/>
</dbReference>
<dbReference type="SMART" id="SM00849">
    <property type="entry name" value="Lactamase_B"/>
    <property type="match status" value="1"/>
</dbReference>
<dbReference type="EMBL" id="RQXX01000007">
    <property type="protein sequence ID" value="RVV96911.1"/>
    <property type="molecule type" value="Genomic_DNA"/>
</dbReference>
<evidence type="ECO:0000313" key="5">
    <source>
        <dbReference type="Proteomes" id="UP000285908"/>
    </source>
</evidence>
<sequence length="230" mass="24938">MKIIWLGHASLRIEIGDQVLLIDPWLDGNPAFPDGLRGAALAGVTAILVTHAHGDHASEVPQIARETGAPVYGIVELMNWWDKTEGLDTTGFNRGGTVALGDVRVTMVNATHSSAITTEDGPLYMGGESGFMIRGEGRTIYVSGDTDIMADMAWMGEYHRPDIGILSAGGHFTMDMEMAAFVATKYFNFTTVIPYHYKTFPLLAQSAKPLIEALPGTDVREPEVMQAIDI</sequence>
<protein>
    <recommendedName>
        <fullName evidence="2">UPF0173 metal-dependent hydrolase EKE94_16355</fullName>
    </recommendedName>
</protein>
<name>A0A438ADZ5_9RHOB</name>
<dbReference type="InterPro" id="IPR036866">
    <property type="entry name" value="RibonucZ/Hydroxyglut_hydro"/>
</dbReference>
<dbReference type="PANTHER" id="PTHR43546">
    <property type="entry name" value="UPF0173 METAL-DEPENDENT HYDROLASE MJ1163-RELATED"/>
    <property type="match status" value="1"/>
</dbReference>
<evidence type="ECO:0000313" key="4">
    <source>
        <dbReference type="EMBL" id="RVV96911.1"/>
    </source>
</evidence>
<dbReference type="Pfam" id="PF12706">
    <property type="entry name" value="Lactamase_B_2"/>
    <property type="match status" value="1"/>
</dbReference>
<keyword evidence="1 2" id="KW-0378">Hydrolase</keyword>
<evidence type="ECO:0000256" key="1">
    <source>
        <dbReference type="ARBA" id="ARBA00022801"/>
    </source>
</evidence>
<dbReference type="GO" id="GO:0016787">
    <property type="term" value="F:hydrolase activity"/>
    <property type="evidence" value="ECO:0007669"/>
    <property type="project" value="UniProtKB-UniRule"/>
</dbReference>
<dbReference type="Proteomes" id="UP000285908">
    <property type="component" value="Unassembled WGS sequence"/>
</dbReference>
<dbReference type="InterPro" id="IPR022877">
    <property type="entry name" value="UPF0173"/>
</dbReference>
<accession>A0A438ADZ5</accession>
<dbReference type="InterPro" id="IPR001279">
    <property type="entry name" value="Metallo-B-lactamas"/>
</dbReference>
<dbReference type="AlphaFoldDB" id="A0A438ADZ5"/>
<organism evidence="4 5">
    <name type="scientific">Mesobaculum littorinae</name>
    <dbReference type="NCBI Taxonomy" id="2486419"/>
    <lineage>
        <taxon>Bacteria</taxon>
        <taxon>Pseudomonadati</taxon>
        <taxon>Pseudomonadota</taxon>
        <taxon>Alphaproteobacteria</taxon>
        <taxon>Rhodobacterales</taxon>
        <taxon>Roseobacteraceae</taxon>
        <taxon>Mesobaculum</taxon>
    </lineage>
</organism>
<dbReference type="RefSeq" id="WP_127907705.1">
    <property type="nucleotide sequence ID" value="NZ_RQXX01000007.1"/>
</dbReference>
<dbReference type="PANTHER" id="PTHR43546:SF3">
    <property type="entry name" value="UPF0173 METAL-DEPENDENT HYDROLASE MJ1163"/>
    <property type="match status" value="1"/>
</dbReference>
<dbReference type="NCBIfam" id="NF001911">
    <property type="entry name" value="PRK00685.1"/>
    <property type="match status" value="1"/>
</dbReference>
<proteinExistence type="inferred from homology"/>
<keyword evidence="5" id="KW-1185">Reference proteome</keyword>
<dbReference type="Gene3D" id="3.60.15.10">
    <property type="entry name" value="Ribonuclease Z/Hydroxyacylglutathione hydrolase-like"/>
    <property type="match status" value="1"/>
</dbReference>
<feature type="domain" description="Metallo-beta-lactamase" evidence="3">
    <location>
        <begin position="7"/>
        <end position="196"/>
    </location>
</feature>
<reference evidence="4 5" key="1">
    <citation type="submission" date="2018-11" db="EMBL/GenBank/DDBJ databases">
        <title>Mesobaculum littorinae gen. nov., sp. nov., isolated from Littorina scabra that represents a novel genus of the order Rhodobacteraceae.</title>
        <authorList>
            <person name="Li F."/>
        </authorList>
    </citation>
    <scope>NUCLEOTIDE SEQUENCE [LARGE SCALE GENOMIC DNA]</scope>
    <source>
        <strain evidence="4 5">M0103</strain>
    </source>
</reference>
<comment type="similarity">
    <text evidence="2">Belongs to the UPF0173 family.</text>
</comment>
<dbReference type="OrthoDB" id="9789133at2"/>